<dbReference type="InterPro" id="IPR004991">
    <property type="entry name" value="Aerolysin-like"/>
</dbReference>
<dbReference type="OrthoDB" id="1904422at2759"/>
<gene>
    <name evidence="1" type="ORF">BD311DRAFT_801656</name>
</gene>
<dbReference type="PANTHER" id="PTHR39244">
    <property type="entry name" value="NATTERIN-4"/>
    <property type="match status" value="1"/>
</dbReference>
<dbReference type="Pfam" id="PF03318">
    <property type="entry name" value="ETX_MTX2"/>
    <property type="match status" value="1"/>
</dbReference>
<accession>A0A4Q9N6M6</accession>
<dbReference type="AlphaFoldDB" id="A0A4Q9N6M6"/>
<name>A0A4Q9N6M6_9APHY</name>
<dbReference type="PANTHER" id="PTHR39244:SF5">
    <property type="entry name" value="NATTERIN-3-LIKE"/>
    <property type="match status" value="1"/>
</dbReference>
<proteinExistence type="predicted"/>
<evidence type="ECO:0000313" key="1">
    <source>
        <dbReference type="EMBL" id="TBU34952.1"/>
    </source>
</evidence>
<dbReference type="InterPro" id="IPR053237">
    <property type="entry name" value="Natterin_C"/>
</dbReference>
<dbReference type="SUPFAM" id="SSF56973">
    <property type="entry name" value="Aerolisin/ETX pore-forming domain"/>
    <property type="match status" value="1"/>
</dbReference>
<reference evidence="1" key="1">
    <citation type="submission" date="2019-01" db="EMBL/GenBank/DDBJ databases">
        <title>Draft genome sequences of three monokaryotic isolates of the white-rot basidiomycete fungus Dichomitus squalens.</title>
        <authorList>
            <consortium name="DOE Joint Genome Institute"/>
            <person name="Lopez S.C."/>
            <person name="Andreopoulos B."/>
            <person name="Pangilinan J."/>
            <person name="Lipzen A."/>
            <person name="Riley R."/>
            <person name="Ahrendt S."/>
            <person name="Ng V."/>
            <person name="Barry K."/>
            <person name="Daum C."/>
            <person name="Grigoriev I.V."/>
            <person name="Hilden K.S."/>
            <person name="Makela M.R."/>
            <person name="de Vries R.P."/>
        </authorList>
    </citation>
    <scope>NUCLEOTIDE SEQUENCE [LARGE SCALE GENOMIC DNA]</scope>
    <source>
        <strain evidence="1">OM18370.1</strain>
    </source>
</reference>
<sequence>MSTLQKKIGLIAGAPPSETILPEYVYFKNPDGKYLKHLPNNIGWYGLKWEPTKPGLDTRFKIVQIPDHPGKFYVTGPAEDYYTTVYNHKNSGSTKLYDTDQSKLPSNAPSPYPDALWRIVSLGGDDIYLIRNATYDRPTVFLSNNDNQRYKLWDHNNDSWLDVVRTTTYANDSNKIKVERAALKTEVYDVKYNVDDADLVELQPTIAIEKVLENNTGSEGSQSVAYTYTKSDEGNWNNVAGLELGQSFEFDAKVPFVAKGKLEISFTESYQHEWGGSTIKSTSVTTTTNITVPAHTKVKLTVLIYKTQLNIPFTYTERVTLYDGSVITTKNKEGIYYNVQFIKDHAITDIIGK</sequence>
<dbReference type="Gene3D" id="2.170.15.10">
    <property type="entry name" value="Proaerolysin, chain A, domain 3"/>
    <property type="match status" value="1"/>
</dbReference>
<organism evidence="1">
    <name type="scientific">Dichomitus squalens</name>
    <dbReference type="NCBI Taxonomy" id="114155"/>
    <lineage>
        <taxon>Eukaryota</taxon>
        <taxon>Fungi</taxon>
        <taxon>Dikarya</taxon>
        <taxon>Basidiomycota</taxon>
        <taxon>Agaricomycotina</taxon>
        <taxon>Agaricomycetes</taxon>
        <taxon>Polyporales</taxon>
        <taxon>Polyporaceae</taxon>
        <taxon>Dichomitus</taxon>
    </lineage>
</organism>
<dbReference type="EMBL" id="ML143387">
    <property type="protein sequence ID" value="TBU34952.1"/>
    <property type="molecule type" value="Genomic_DNA"/>
</dbReference>
<protein>
    <submittedName>
        <fullName evidence="1">Uncharacterized protein</fullName>
    </submittedName>
</protein>
<dbReference type="Proteomes" id="UP000292957">
    <property type="component" value="Unassembled WGS sequence"/>
</dbReference>